<organism evidence="7 8">
    <name type="scientific">Aureobasidium namibiae CBS 147.97</name>
    <dbReference type="NCBI Taxonomy" id="1043004"/>
    <lineage>
        <taxon>Eukaryota</taxon>
        <taxon>Fungi</taxon>
        <taxon>Dikarya</taxon>
        <taxon>Ascomycota</taxon>
        <taxon>Pezizomycotina</taxon>
        <taxon>Dothideomycetes</taxon>
        <taxon>Dothideomycetidae</taxon>
        <taxon>Dothideales</taxon>
        <taxon>Saccotheciaceae</taxon>
        <taxon>Aureobasidium</taxon>
    </lineage>
</organism>
<evidence type="ECO:0000256" key="2">
    <source>
        <dbReference type="ARBA" id="ARBA00022692"/>
    </source>
</evidence>
<dbReference type="GO" id="GO:0016020">
    <property type="term" value="C:membrane"/>
    <property type="evidence" value="ECO:0007669"/>
    <property type="project" value="UniProtKB-SubCell"/>
</dbReference>
<name>A0A074WJ47_9PEZI</name>
<dbReference type="PANTHER" id="PTHR35042">
    <property type="entry name" value="ANTHRONE OXYGENASE ENCC"/>
    <property type="match status" value="1"/>
</dbReference>
<evidence type="ECO:0000313" key="8">
    <source>
        <dbReference type="Proteomes" id="UP000027730"/>
    </source>
</evidence>
<feature type="transmembrane region" description="Helical" evidence="6">
    <location>
        <begin position="81"/>
        <end position="100"/>
    </location>
</feature>
<comment type="subcellular location">
    <subcellularLocation>
        <location evidence="1">Membrane</location>
        <topology evidence="1">Multi-pass membrane protein</topology>
    </subcellularLocation>
</comment>
<dbReference type="InterPro" id="IPR013901">
    <property type="entry name" value="Anthrone_oxy"/>
</dbReference>
<protein>
    <recommendedName>
        <fullName evidence="9">DUF1772-domain-containing protein</fullName>
    </recommendedName>
</protein>
<dbReference type="Pfam" id="PF08592">
    <property type="entry name" value="Anthrone_oxy"/>
    <property type="match status" value="1"/>
</dbReference>
<keyword evidence="8" id="KW-1185">Reference proteome</keyword>
<evidence type="ECO:0000256" key="1">
    <source>
        <dbReference type="ARBA" id="ARBA00004141"/>
    </source>
</evidence>
<evidence type="ECO:0008006" key="9">
    <source>
        <dbReference type="Google" id="ProtNLM"/>
    </source>
</evidence>
<sequence length="157" mass="16806">MDSTLTAQIISISGAFFLGSYNTTFSQNVIPHLYNLPSSISTPLFDKIFHKGGATIMPIATVAIAANCYLAYNSDGTTRKLYGSAAILVLASLPLTKFVMMPGIQRLVDIGRSAALQSKGVVDTEVTTLLKTWVKQNYFRGSLHLTAGLLGLFAALS</sequence>
<dbReference type="EMBL" id="KL584710">
    <property type="protein sequence ID" value="KEQ73130.1"/>
    <property type="molecule type" value="Genomic_DNA"/>
</dbReference>
<keyword evidence="2 6" id="KW-0812">Transmembrane</keyword>
<dbReference type="STRING" id="1043004.A0A074WJ47"/>
<dbReference type="GeneID" id="25416987"/>
<dbReference type="OrthoDB" id="5954308at2759"/>
<reference evidence="7 8" key="1">
    <citation type="journal article" date="2014" name="BMC Genomics">
        <title>Genome sequencing of four Aureobasidium pullulans varieties: biotechnological potential, stress tolerance, and description of new species.</title>
        <authorList>
            <person name="Gostin Ar C."/>
            <person name="Ohm R.A."/>
            <person name="Kogej T."/>
            <person name="Sonjak S."/>
            <person name="Turk M."/>
            <person name="Zajc J."/>
            <person name="Zalar P."/>
            <person name="Grube M."/>
            <person name="Sun H."/>
            <person name="Han J."/>
            <person name="Sharma A."/>
            <person name="Chiniquy J."/>
            <person name="Ngan C.Y."/>
            <person name="Lipzen A."/>
            <person name="Barry K."/>
            <person name="Grigoriev I.V."/>
            <person name="Gunde-Cimerman N."/>
        </authorList>
    </citation>
    <scope>NUCLEOTIDE SEQUENCE [LARGE SCALE GENOMIC DNA]</scope>
    <source>
        <strain evidence="7 8">CBS 147.97</strain>
    </source>
</reference>
<dbReference type="AlphaFoldDB" id="A0A074WJ47"/>
<dbReference type="HOGENOM" id="CLU_105974_3_0_1"/>
<keyword evidence="3 6" id="KW-1133">Transmembrane helix</keyword>
<evidence type="ECO:0000256" key="5">
    <source>
        <dbReference type="ARBA" id="ARBA00034313"/>
    </source>
</evidence>
<proteinExistence type="inferred from homology"/>
<comment type="similarity">
    <text evidence="5">Belongs to the anthrone oxygenase family.</text>
</comment>
<gene>
    <name evidence="7" type="ORF">M436DRAFT_82386</name>
</gene>
<evidence type="ECO:0000256" key="4">
    <source>
        <dbReference type="ARBA" id="ARBA00023136"/>
    </source>
</evidence>
<dbReference type="PANTHER" id="PTHR35042:SF1">
    <property type="entry name" value="DUF1772-DOMAIN-CONTAINING PROTEIN"/>
    <property type="match status" value="1"/>
</dbReference>
<evidence type="ECO:0000256" key="3">
    <source>
        <dbReference type="ARBA" id="ARBA00022989"/>
    </source>
</evidence>
<dbReference type="Proteomes" id="UP000027730">
    <property type="component" value="Unassembled WGS sequence"/>
</dbReference>
<dbReference type="RefSeq" id="XP_013427333.1">
    <property type="nucleotide sequence ID" value="XM_013571879.1"/>
</dbReference>
<evidence type="ECO:0000313" key="7">
    <source>
        <dbReference type="EMBL" id="KEQ73130.1"/>
    </source>
</evidence>
<accession>A0A074WJ47</accession>
<keyword evidence="4 6" id="KW-0472">Membrane</keyword>
<evidence type="ECO:0000256" key="6">
    <source>
        <dbReference type="SAM" id="Phobius"/>
    </source>
</evidence>
<feature type="transmembrane region" description="Helical" evidence="6">
    <location>
        <begin position="52"/>
        <end position="72"/>
    </location>
</feature>